<dbReference type="EMBL" id="CAFBLP010000093">
    <property type="protein sequence ID" value="CAB4888983.1"/>
    <property type="molecule type" value="Genomic_DNA"/>
</dbReference>
<name>A0A6J7FBT6_9ZZZZ</name>
<gene>
    <name evidence="1" type="ORF">UFOPK3376_02651</name>
</gene>
<dbReference type="InterPro" id="IPR029063">
    <property type="entry name" value="SAM-dependent_MTases_sf"/>
</dbReference>
<organism evidence="1">
    <name type="scientific">freshwater metagenome</name>
    <dbReference type="NCBI Taxonomy" id="449393"/>
    <lineage>
        <taxon>unclassified sequences</taxon>
        <taxon>metagenomes</taxon>
        <taxon>ecological metagenomes</taxon>
    </lineage>
</organism>
<protein>
    <submittedName>
        <fullName evidence="1">Unannotated protein</fullName>
    </submittedName>
</protein>
<reference evidence="1" key="1">
    <citation type="submission" date="2020-05" db="EMBL/GenBank/DDBJ databases">
        <authorList>
            <person name="Chiriac C."/>
            <person name="Salcher M."/>
            <person name="Ghai R."/>
            <person name="Kavagutti S V."/>
        </authorList>
    </citation>
    <scope>NUCLEOTIDE SEQUENCE</scope>
</reference>
<evidence type="ECO:0000313" key="1">
    <source>
        <dbReference type="EMBL" id="CAB4888983.1"/>
    </source>
</evidence>
<dbReference type="Pfam" id="PF13578">
    <property type="entry name" value="Methyltransf_24"/>
    <property type="match status" value="1"/>
</dbReference>
<dbReference type="CDD" id="cd02440">
    <property type="entry name" value="AdoMet_MTases"/>
    <property type="match status" value="1"/>
</dbReference>
<sequence>MIHLRTLNRIIRSFATSPRLAAKATLAIPVTCDAETFAAGFTDAGEALAQPRPPSTPTNALWDYFQDHTEGRGIVKWTHYFDIYQRHFAKFVGQPVNVLEVGIYSGGSLGMWRSYFGEQSHVYGVDINPACRAYEGDGVSVFIGDQQDRSFWNDFRTKADGIDILIDDGGHTAAQQQVTLEEMLPHLRPGGVYLCEDVHGHFNRFAAFAATLVNGLNDIHAEEGPLLQTATTSFQASIYAIHFYPYVVVIEKQSVPVHSLSAPRQGTEWIPRPEPPT</sequence>
<dbReference type="Gene3D" id="3.40.50.150">
    <property type="entry name" value="Vaccinia Virus protein VP39"/>
    <property type="match status" value="1"/>
</dbReference>
<dbReference type="AlphaFoldDB" id="A0A6J7FBT6"/>
<accession>A0A6J7FBT6</accession>
<dbReference type="SUPFAM" id="SSF53335">
    <property type="entry name" value="S-adenosyl-L-methionine-dependent methyltransferases"/>
    <property type="match status" value="1"/>
</dbReference>
<proteinExistence type="predicted"/>